<keyword evidence="2" id="KW-0472">Membrane</keyword>
<comment type="caution">
    <text evidence="4">The sequence shown here is derived from an EMBL/GenBank/DDBJ whole genome shotgun (WGS) entry which is preliminary data.</text>
</comment>
<protein>
    <submittedName>
        <fullName evidence="4">DUF4190 domain-containing protein</fullName>
    </submittedName>
</protein>
<name>A0ABS7ZGD1_9MICO</name>
<feature type="compositionally biased region" description="Low complexity" evidence="1">
    <location>
        <begin position="41"/>
        <end position="56"/>
    </location>
</feature>
<gene>
    <name evidence="4" type="ORF">LEP48_05785</name>
</gene>
<dbReference type="EMBL" id="JAIXCQ010000003">
    <property type="protein sequence ID" value="MCA5892865.1"/>
    <property type="molecule type" value="Genomic_DNA"/>
</dbReference>
<evidence type="ECO:0000256" key="1">
    <source>
        <dbReference type="SAM" id="MobiDB-lite"/>
    </source>
</evidence>
<dbReference type="Pfam" id="PF13828">
    <property type="entry name" value="DUF4190"/>
    <property type="match status" value="1"/>
</dbReference>
<evidence type="ECO:0000256" key="2">
    <source>
        <dbReference type="SAM" id="Phobius"/>
    </source>
</evidence>
<dbReference type="RefSeq" id="WP_225564626.1">
    <property type="nucleotide sequence ID" value="NZ_JAIXCQ010000003.1"/>
</dbReference>
<proteinExistence type="predicted"/>
<evidence type="ECO:0000313" key="5">
    <source>
        <dbReference type="Proteomes" id="UP001319870"/>
    </source>
</evidence>
<sequence length="230" mass="24501">MSQDDSKQPDPYEPPTPRSDPYAHDPYQQGGDRPGGPTQPDPYQADPYQQPDPYQQGAGGQGQQQPYSQPGYPQAPGYPGGANPQQPYGQYPPPSAGTDGFSIAALVTGVLMMTVVPIVLGIVGLNRIKRTGQSGKGLAIAGIVLGALSIIGWALLIIFSVAVFNEMDRQGVLDDLSTGTYDSSVQQYGDDPQLDALYDACAEGDAASCTELYWDAPYGSEYEDFAQSQQ</sequence>
<keyword evidence="2" id="KW-0812">Transmembrane</keyword>
<evidence type="ECO:0000259" key="3">
    <source>
        <dbReference type="Pfam" id="PF13828"/>
    </source>
</evidence>
<feature type="compositionally biased region" description="Basic and acidic residues" evidence="1">
    <location>
        <begin position="1"/>
        <end position="10"/>
    </location>
</feature>
<feature type="region of interest" description="Disordered" evidence="1">
    <location>
        <begin position="1"/>
        <end position="94"/>
    </location>
</feature>
<feature type="compositionally biased region" description="Low complexity" evidence="1">
    <location>
        <begin position="63"/>
        <end position="89"/>
    </location>
</feature>
<reference evidence="4 5" key="1">
    <citation type="submission" date="2021-09" db="EMBL/GenBank/DDBJ databases">
        <title>Isoptericola luteus sp. nov., a novel bacterium isolated from Harbin, the capital city of Heilongjiang province.</title>
        <authorList>
            <person name="Li J."/>
        </authorList>
    </citation>
    <scope>NUCLEOTIDE SEQUENCE [LARGE SCALE GENOMIC DNA]</scope>
    <source>
        <strain evidence="4 5">NEAU-Y5</strain>
    </source>
</reference>
<dbReference type="InterPro" id="IPR025241">
    <property type="entry name" value="DUF4190"/>
</dbReference>
<dbReference type="Proteomes" id="UP001319870">
    <property type="component" value="Unassembled WGS sequence"/>
</dbReference>
<keyword evidence="2" id="KW-1133">Transmembrane helix</keyword>
<evidence type="ECO:0000313" key="4">
    <source>
        <dbReference type="EMBL" id="MCA5892865.1"/>
    </source>
</evidence>
<feature type="transmembrane region" description="Helical" evidence="2">
    <location>
        <begin position="137"/>
        <end position="164"/>
    </location>
</feature>
<keyword evidence="5" id="KW-1185">Reference proteome</keyword>
<feature type="domain" description="DUF4190" evidence="3">
    <location>
        <begin position="102"/>
        <end position="156"/>
    </location>
</feature>
<accession>A0ABS7ZGD1</accession>
<organism evidence="4 5">
    <name type="scientific">Isoptericola luteus</name>
    <dbReference type="NCBI Taxonomy" id="2879484"/>
    <lineage>
        <taxon>Bacteria</taxon>
        <taxon>Bacillati</taxon>
        <taxon>Actinomycetota</taxon>
        <taxon>Actinomycetes</taxon>
        <taxon>Micrococcales</taxon>
        <taxon>Promicromonosporaceae</taxon>
        <taxon>Isoptericola</taxon>
    </lineage>
</organism>
<feature type="transmembrane region" description="Helical" evidence="2">
    <location>
        <begin position="101"/>
        <end position="125"/>
    </location>
</feature>